<reference evidence="3" key="1">
    <citation type="journal article" date="2019" name="Int. J. Syst. Evol. Microbiol.">
        <title>The Global Catalogue of Microorganisms (GCM) 10K type strain sequencing project: providing services to taxonomists for standard genome sequencing and annotation.</title>
        <authorList>
            <consortium name="The Broad Institute Genomics Platform"/>
            <consortium name="The Broad Institute Genome Sequencing Center for Infectious Disease"/>
            <person name="Wu L."/>
            <person name="Ma J."/>
        </authorList>
    </citation>
    <scope>NUCLEOTIDE SEQUENCE [LARGE SCALE GENOMIC DNA]</scope>
    <source>
        <strain evidence="3">NBRC 105001</strain>
    </source>
</reference>
<evidence type="ECO:0000313" key="2">
    <source>
        <dbReference type="EMBL" id="GLR74876.1"/>
    </source>
</evidence>
<name>A0ABQ6AFV8_9GAMM</name>
<dbReference type="Gene3D" id="2.60.200.60">
    <property type="match status" value="1"/>
</dbReference>
<dbReference type="Proteomes" id="UP001156660">
    <property type="component" value="Unassembled WGS sequence"/>
</dbReference>
<comment type="caution">
    <text evidence="2">The sequence shown here is derived from an EMBL/GenBank/DDBJ whole genome shotgun (WGS) entry which is preliminary data.</text>
</comment>
<dbReference type="EMBL" id="BSOU01000004">
    <property type="protein sequence ID" value="GLR74876.1"/>
    <property type="molecule type" value="Genomic_DNA"/>
</dbReference>
<dbReference type="InterPro" id="IPR008727">
    <property type="entry name" value="PAAR_motif"/>
</dbReference>
<accession>A0ABQ6AFV8</accession>
<sequence>MMGNAVKVGDIGSAHDGFHPSPILAGSATVKVDGVPAARKGDPLAPHVKPKHPPHPRFISSGSSSVFIDGQPAARNGDKVGCGGTVKGGGTVNIG</sequence>
<feature type="region of interest" description="Disordered" evidence="1">
    <location>
        <begin position="36"/>
        <end position="81"/>
    </location>
</feature>
<dbReference type="NCBIfam" id="NF033420">
    <property type="entry name" value="T6SS_PAAR_dom"/>
    <property type="match status" value="1"/>
</dbReference>
<dbReference type="Pfam" id="PF05488">
    <property type="entry name" value="PAAR_motif"/>
    <property type="match status" value="1"/>
</dbReference>
<evidence type="ECO:0000313" key="3">
    <source>
        <dbReference type="Proteomes" id="UP001156660"/>
    </source>
</evidence>
<dbReference type="CDD" id="cd14737">
    <property type="entry name" value="PAAR_1"/>
    <property type="match status" value="1"/>
</dbReference>
<proteinExistence type="predicted"/>
<evidence type="ECO:0000256" key="1">
    <source>
        <dbReference type="SAM" id="MobiDB-lite"/>
    </source>
</evidence>
<organism evidence="2 3">
    <name type="scientific">Aliivibrio sifiae</name>
    <dbReference type="NCBI Taxonomy" id="566293"/>
    <lineage>
        <taxon>Bacteria</taxon>
        <taxon>Pseudomonadati</taxon>
        <taxon>Pseudomonadota</taxon>
        <taxon>Gammaproteobacteria</taxon>
        <taxon>Vibrionales</taxon>
        <taxon>Vibrionaceae</taxon>
        <taxon>Aliivibrio</taxon>
    </lineage>
</organism>
<evidence type="ECO:0008006" key="4">
    <source>
        <dbReference type="Google" id="ProtNLM"/>
    </source>
</evidence>
<keyword evidence="3" id="KW-1185">Reference proteome</keyword>
<protein>
    <recommendedName>
        <fullName evidence="4">Type VI secretion system PAAR protein</fullName>
    </recommendedName>
</protein>
<feature type="region of interest" description="Disordered" evidence="1">
    <location>
        <begin position="1"/>
        <end position="20"/>
    </location>
</feature>
<gene>
    <name evidence="2" type="ORF">GCM10007855_17500</name>
</gene>